<evidence type="ECO:0000256" key="11">
    <source>
        <dbReference type="SAM" id="MobiDB-lite"/>
    </source>
</evidence>
<proteinExistence type="inferred from homology"/>
<evidence type="ECO:0000256" key="8">
    <source>
        <dbReference type="ARBA" id="ARBA00023286"/>
    </source>
</evidence>
<keyword evidence="8" id="KW-1071">Ligand-gated ion channel</keyword>
<dbReference type="GeneID" id="14865531"/>
<evidence type="ECO:0000256" key="3">
    <source>
        <dbReference type="ARBA" id="ARBA00022554"/>
    </source>
</evidence>
<dbReference type="PANTHER" id="PTHR10125:SF31">
    <property type="entry name" value="P2X RECEPTOR E"/>
    <property type="match status" value="1"/>
</dbReference>
<keyword evidence="3" id="KW-0926">Vacuole</keyword>
<evidence type="ECO:0000256" key="4">
    <source>
        <dbReference type="ARBA" id="ARBA00022692"/>
    </source>
</evidence>
<dbReference type="EMBL" id="GL883029">
    <property type="protein sequence ID" value="EGG13721.1"/>
    <property type="molecule type" value="Genomic_DNA"/>
</dbReference>
<evidence type="ECO:0000256" key="10">
    <source>
        <dbReference type="ARBA" id="ARBA00037850"/>
    </source>
</evidence>
<dbReference type="InterPro" id="IPR059116">
    <property type="entry name" value="P2X_receptor"/>
</dbReference>
<evidence type="ECO:0000256" key="5">
    <source>
        <dbReference type="ARBA" id="ARBA00022989"/>
    </source>
</evidence>
<keyword evidence="4 12" id="KW-0812">Transmembrane</keyword>
<feature type="compositionally biased region" description="Low complexity" evidence="11">
    <location>
        <begin position="105"/>
        <end position="115"/>
    </location>
</feature>
<feature type="compositionally biased region" description="Low complexity" evidence="11">
    <location>
        <begin position="151"/>
        <end position="169"/>
    </location>
</feature>
<evidence type="ECO:0000256" key="6">
    <source>
        <dbReference type="ARBA" id="ARBA00023065"/>
    </source>
</evidence>
<evidence type="ECO:0000256" key="2">
    <source>
        <dbReference type="ARBA" id="ARBA00022448"/>
    </source>
</evidence>
<evidence type="ECO:0000256" key="7">
    <source>
        <dbReference type="ARBA" id="ARBA00023136"/>
    </source>
</evidence>
<dbReference type="Proteomes" id="UP000007797">
    <property type="component" value="Unassembled WGS sequence"/>
</dbReference>
<evidence type="ECO:0000256" key="12">
    <source>
        <dbReference type="SAM" id="Phobius"/>
    </source>
</evidence>
<keyword evidence="2" id="KW-0813">Transport</keyword>
<reference evidence="14" key="1">
    <citation type="journal article" date="2011" name="Genome Res.">
        <title>Phylogeny-wide analysis of social amoeba genomes highlights ancient origins for complex intercellular communication.</title>
        <authorList>
            <person name="Heidel A.J."/>
            <person name="Lawal H.M."/>
            <person name="Felder M."/>
            <person name="Schilde C."/>
            <person name="Helps N.R."/>
            <person name="Tunggal B."/>
            <person name="Rivero F."/>
            <person name="John U."/>
            <person name="Schleicher M."/>
            <person name="Eichinger L."/>
            <person name="Platzer M."/>
            <person name="Noegel A.A."/>
            <person name="Schaap P."/>
            <person name="Gloeckner G."/>
        </authorList>
    </citation>
    <scope>NUCLEOTIDE SEQUENCE [LARGE SCALE GENOMIC DNA]</scope>
    <source>
        <strain evidence="14">SH3</strain>
    </source>
</reference>
<dbReference type="RefSeq" id="XP_004350425.1">
    <property type="nucleotide sequence ID" value="XM_004350375.1"/>
</dbReference>
<sequence length="575" mass="63671">MSSSQKISQAAAQGMEKGLLFIDNNHGLMSGLNNPLGDFLYQQLRTSPLGNYTNFLSVAIITLMFLLTVSMSYLIFTSPSIVGHGEREREISSSSNKNINKKKQQQQQKSPKQTSVQNKKQPATKASPNKLPSQETPTKLAPIESVASLFPSPSKGASSSSSTTTPTKKAPGRKKASEKTPKKEMSSMMRDLPAPNSSRKIVPPDRYKDVFQNGTDNYAVIRHLTRCRLHDVISIASTPKIRDRKMAWNFDWDNIFSYQTVKIVKIRDKRLGILHLLFITGIVIYIVLGTIFFQKRYLATEAPIGSIRSSLLAPTYRDPTPPYCTSSGNTTYNGFPTMPCQYWDETLTLYPSVADESMFISTRVTSENQIANCSLTLPNCTYNITNPDTFYIADVVNFTILFDHTLSAPALGIQYNARQLPGILLNHDGDAWTPPPPSVVGVEGQYDILTLGVVLEAAGISSLDDPVISDTKYKAIEPIYTTDVNHRVVFNRHGVKIIFIQTGTLGVFDFQTMLLTFVSGIGLVTVSTLIVDVLAVKLLPQKEKYQQLKYQEAAVGVPLLHDGNHITNTTDEEDV</sequence>
<keyword evidence="7 12" id="KW-0472">Membrane</keyword>
<accession>F4QD93</accession>
<dbReference type="GO" id="GO:0035381">
    <property type="term" value="F:ATP-gated ion channel activity"/>
    <property type="evidence" value="ECO:0007669"/>
    <property type="project" value="TreeGrafter"/>
</dbReference>
<keyword evidence="13" id="KW-0675">Receptor</keyword>
<dbReference type="GO" id="GO:0140417">
    <property type="term" value="F:intracellularly ATP-gated calcium channel activity"/>
    <property type="evidence" value="ECO:0007669"/>
    <property type="project" value="UniProtKB-ARBA"/>
</dbReference>
<feature type="compositionally biased region" description="Basic and acidic residues" evidence="11">
    <location>
        <begin position="175"/>
        <end position="185"/>
    </location>
</feature>
<feature type="region of interest" description="Disordered" evidence="11">
    <location>
        <begin position="84"/>
        <end position="206"/>
    </location>
</feature>
<feature type="transmembrane region" description="Helical" evidence="12">
    <location>
        <begin position="514"/>
        <end position="539"/>
    </location>
</feature>
<keyword evidence="9" id="KW-0407">Ion channel</keyword>
<dbReference type="Gene3D" id="1.10.287.940">
    <property type="entry name" value="atp-gated p2x4 ion channel"/>
    <property type="match status" value="1"/>
</dbReference>
<feature type="transmembrane region" description="Helical" evidence="12">
    <location>
        <begin position="271"/>
        <end position="293"/>
    </location>
</feature>
<dbReference type="STRING" id="1054147.F4QD93"/>
<evidence type="ECO:0000256" key="1">
    <source>
        <dbReference type="ARBA" id="ARBA00009848"/>
    </source>
</evidence>
<dbReference type="GO" id="GO:0031164">
    <property type="term" value="C:contractile vacuolar membrane"/>
    <property type="evidence" value="ECO:0007669"/>
    <property type="project" value="UniProtKB-SubCell"/>
</dbReference>
<protein>
    <submittedName>
        <fullName evidence="13">Purinergic receptor</fullName>
    </submittedName>
</protein>
<dbReference type="AlphaFoldDB" id="F4QD93"/>
<feature type="compositionally biased region" description="Polar residues" evidence="11">
    <location>
        <begin position="116"/>
        <end position="137"/>
    </location>
</feature>
<dbReference type="OrthoDB" id="494673at2759"/>
<comment type="subcellular location">
    <subcellularLocation>
        <location evidence="10">Contractile vacuole membrane</location>
    </subcellularLocation>
</comment>
<gene>
    <name evidence="13" type="primary">p2xE</name>
    <name evidence="13" type="ORF">DFA_11482</name>
</gene>
<dbReference type="Pfam" id="PF00864">
    <property type="entry name" value="P2X_receptor"/>
    <property type="match status" value="1"/>
</dbReference>
<evidence type="ECO:0000313" key="14">
    <source>
        <dbReference type="Proteomes" id="UP000007797"/>
    </source>
</evidence>
<keyword evidence="5 12" id="KW-1133">Transmembrane helix</keyword>
<feature type="transmembrane region" description="Helical" evidence="12">
    <location>
        <begin position="55"/>
        <end position="76"/>
    </location>
</feature>
<dbReference type="GO" id="GO:0071476">
    <property type="term" value="P:cellular hypotonic response"/>
    <property type="evidence" value="ECO:0007669"/>
    <property type="project" value="UniProtKB-ARBA"/>
</dbReference>
<keyword evidence="6" id="KW-0406">Ion transport</keyword>
<dbReference type="KEGG" id="dfa:DFA_11482"/>
<comment type="similarity">
    <text evidence="1">Belongs to the P2X receptor family.</text>
</comment>
<evidence type="ECO:0000256" key="9">
    <source>
        <dbReference type="ARBA" id="ARBA00023303"/>
    </source>
</evidence>
<dbReference type="PANTHER" id="PTHR10125">
    <property type="entry name" value="P2X PURINOCEPTOR"/>
    <property type="match status" value="1"/>
</dbReference>
<organism evidence="13 14">
    <name type="scientific">Cavenderia fasciculata</name>
    <name type="common">Slime mold</name>
    <name type="synonym">Dictyostelium fasciculatum</name>
    <dbReference type="NCBI Taxonomy" id="261658"/>
    <lineage>
        <taxon>Eukaryota</taxon>
        <taxon>Amoebozoa</taxon>
        <taxon>Evosea</taxon>
        <taxon>Eumycetozoa</taxon>
        <taxon>Dictyostelia</taxon>
        <taxon>Acytosteliales</taxon>
        <taxon>Cavenderiaceae</taxon>
        <taxon>Cavenderia</taxon>
    </lineage>
</organism>
<dbReference type="GO" id="GO:0050848">
    <property type="term" value="P:regulation of calcium-mediated signaling"/>
    <property type="evidence" value="ECO:0007669"/>
    <property type="project" value="UniProtKB-ARBA"/>
</dbReference>
<name>F4QD93_CACFS</name>
<evidence type="ECO:0000313" key="13">
    <source>
        <dbReference type="EMBL" id="EGG13721.1"/>
    </source>
</evidence>
<keyword evidence="14" id="KW-1185">Reference proteome</keyword>